<dbReference type="PANTHER" id="PTHR47563">
    <property type="entry name" value="PROTEIN FMP25, MITOCHONDRIAL"/>
    <property type="match status" value="1"/>
</dbReference>
<evidence type="ECO:0000313" key="4">
    <source>
        <dbReference type="Proteomes" id="UP000292447"/>
    </source>
</evidence>
<dbReference type="SUPFAM" id="SSF50985">
    <property type="entry name" value="RCC1/BLIP-II"/>
    <property type="match status" value="1"/>
</dbReference>
<name>A0A4P6XPX8_9ASCO</name>
<dbReference type="EMBL" id="CP034459">
    <property type="protein sequence ID" value="QBM89552.1"/>
    <property type="molecule type" value="Genomic_DNA"/>
</dbReference>
<evidence type="ECO:0000313" key="3">
    <source>
        <dbReference type="EMBL" id="QBM89552.1"/>
    </source>
</evidence>
<dbReference type="InterPro" id="IPR053245">
    <property type="entry name" value="MitoProcess-Associated"/>
</dbReference>
<gene>
    <name evidence="3" type="ORF">METSCH_D06280</name>
</gene>
<dbReference type="InterPro" id="IPR000408">
    <property type="entry name" value="Reg_chr_condens"/>
</dbReference>
<evidence type="ECO:0000256" key="2">
    <source>
        <dbReference type="SAM" id="Phobius"/>
    </source>
</evidence>
<organism evidence="3 4">
    <name type="scientific">Metschnikowia aff. pulcherrima</name>
    <dbReference type="NCBI Taxonomy" id="2163413"/>
    <lineage>
        <taxon>Eukaryota</taxon>
        <taxon>Fungi</taxon>
        <taxon>Dikarya</taxon>
        <taxon>Ascomycota</taxon>
        <taxon>Saccharomycotina</taxon>
        <taxon>Pichiomycetes</taxon>
        <taxon>Metschnikowiaceae</taxon>
        <taxon>Metschnikowia</taxon>
    </lineage>
</organism>
<sequence>MISRNASRMLRGLGLSQRRLNLRYRSIDEFNKQKKTYDFGPEIDNFGSESQHSRLLADFQHEPTLELHPKLQNLEPNLAEYKYQLMLLQQEFQHEKQRERAKWETRERMKGLGAGVVALVGILATYQVVMNYKYLKAYFKGFYAYDVDVSQVRDMNDPKKNKKTVANLVDRFTAEADPAFVLALQDLRSVPGVYLFGAVSGKKLPARVAGFDGMFMKDVLVTDDYVVAVDDKGRVFHYNKSIGPVQVQMPGKVRQVLNAGGHFFYVAQNQKEIYLGGKLTPGAKPNKGWFSSTVVYPVEKVGLQGFGRRERIDSAVAGADHLLLLTSQGRLFGVNAAEVPQNKGQFGLPRYAPTNLEAVPQNTAFELLNLNNEVVALLTGTRTVKPRQFSAIAATKYTNAALELNGNLWTWGDNSACQCGRTIASADDTQPVPKMVYSSKDLARIAKYSLEDVGKNGTFSVEDLAAASNTFFVKMAYHAENRDQDLILSFGDGLKGQLGISRYVHMSHTPLVLKSLVGMREYDEETNTAQNIGIKSIVGGGDHVFVTLDNAGLQKEVLVFGDNLKGQFGNGRIAKSAKPSPMPKLLEPEDFDGSTKKLALKLNDQNRNRLQLGDGDMKGVEQVIAAGEHSSALFYRRK</sequence>
<dbReference type="Proteomes" id="UP000292447">
    <property type="component" value="Chromosome IV"/>
</dbReference>
<accession>A0A4P6XPX8</accession>
<dbReference type="Gene3D" id="2.130.10.30">
    <property type="entry name" value="Regulator of chromosome condensation 1/beta-lactamase-inhibitor protein II"/>
    <property type="match status" value="1"/>
</dbReference>
<feature type="transmembrane region" description="Helical" evidence="2">
    <location>
        <begin position="111"/>
        <end position="129"/>
    </location>
</feature>
<dbReference type="AlphaFoldDB" id="A0A4P6XPX8"/>
<dbReference type="PROSITE" id="PS50012">
    <property type="entry name" value="RCC1_3"/>
    <property type="match status" value="1"/>
</dbReference>
<keyword evidence="4" id="KW-1185">Reference proteome</keyword>
<dbReference type="GO" id="GO:0005743">
    <property type="term" value="C:mitochondrial inner membrane"/>
    <property type="evidence" value="ECO:0007669"/>
    <property type="project" value="TreeGrafter"/>
</dbReference>
<evidence type="ECO:0000256" key="1">
    <source>
        <dbReference type="PROSITE-ProRule" id="PRU00235"/>
    </source>
</evidence>
<dbReference type="GO" id="GO:0034551">
    <property type="term" value="P:mitochondrial respiratory chain complex III assembly"/>
    <property type="evidence" value="ECO:0007669"/>
    <property type="project" value="TreeGrafter"/>
</dbReference>
<keyword evidence="2" id="KW-0472">Membrane</keyword>
<dbReference type="PANTHER" id="PTHR47563:SF1">
    <property type="entry name" value="PROTEIN FMP25, MITOCHONDRIAL"/>
    <property type="match status" value="1"/>
</dbReference>
<dbReference type="STRING" id="2163413.A0A4P6XPX8"/>
<keyword evidence="2" id="KW-1133">Transmembrane helix</keyword>
<dbReference type="InterPro" id="IPR009091">
    <property type="entry name" value="RCC1/BLIP-II"/>
</dbReference>
<proteinExistence type="predicted"/>
<reference evidence="4" key="1">
    <citation type="submission" date="2019-03" db="EMBL/GenBank/DDBJ databases">
        <title>Snf2 controls pulcherriminic acid biosynthesis and connects pigmentation and antifungal activity of the yeast Metschnikowia pulcherrima.</title>
        <authorList>
            <person name="Gore-Lloyd D."/>
            <person name="Sumann I."/>
            <person name="Brachmann A.O."/>
            <person name="Schneeberger K."/>
            <person name="Ortiz-Merino R.A."/>
            <person name="Moreno-Beltran M."/>
            <person name="Schlaefli M."/>
            <person name="Kirner P."/>
            <person name="Santos Kron A."/>
            <person name="Wolfe K.H."/>
            <person name="Piel J."/>
            <person name="Ahrens C.H."/>
            <person name="Henk D."/>
            <person name="Freimoser F.M."/>
        </authorList>
    </citation>
    <scope>NUCLEOTIDE SEQUENCE [LARGE SCALE GENOMIC DNA]</scope>
    <source>
        <strain evidence="4">APC 1.2</strain>
    </source>
</reference>
<feature type="repeat" description="RCC1" evidence="1">
    <location>
        <begin position="485"/>
        <end position="550"/>
    </location>
</feature>
<protein>
    <submittedName>
        <fullName evidence="3">Uncharacterized protein</fullName>
    </submittedName>
</protein>
<keyword evidence="2" id="KW-0812">Transmembrane</keyword>